<feature type="signal peptide" evidence="1">
    <location>
        <begin position="1"/>
        <end position="35"/>
    </location>
</feature>
<proteinExistence type="predicted"/>
<sequence>MSAVTLGSSPHRNRTRLMLAGAAIAVACLSGTASARTDVGVYFGIPAPVYAAPPVVYQEAPPPVVYEAPPVVYQPVSPPYYGYRYDDDDREHRYEKHWRKRWEHRHGHDDDD</sequence>
<feature type="chain" id="PRO_5022735868" evidence="1">
    <location>
        <begin position="36"/>
        <end position="112"/>
    </location>
</feature>
<dbReference type="EMBL" id="CABPRZ010000008">
    <property type="protein sequence ID" value="VVE06844.1"/>
    <property type="molecule type" value="Genomic_DNA"/>
</dbReference>
<evidence type="ECO:0000256" key="1">
    <source>
        <dbReference type="SAM" id="SignalP"/>
    </source>
</evidence>
<gene>
    <name evidence="2" type="ORF">PTE30175_02356</name>
</gene>
<name>A0A5E4V5L1_9BURK</name>
<protein>
    <submittedName>
        <fullName evidence="2">Uncharacterized protein</fullName>
    </submittedName>
</protein>
<evidence type="ECO:0000313" key="2">
    <source>
        <dbReference type="EMBL" id="VVE06844.1"/>
    </source>
</evidence>
<dbReference type="Proteomes" id="UP000414233">
    <property type="component" value="Unassembled WGS sequence"/>
</dbReference>
<evidence type="ECO:0000313" key="3">
    <source>
        <dbReference type="Proteomes" id="UP000414233"/>
    </source>
</evidence>
<organism evidence="2 3">
    <name type="scientific">Pandoraea terrae</name>
    <dbReference type="NCBI Taxonomy" id="1537710"/>
    <lineage>
        <taxon>Bacteria</taxon>
        <taxon>Pseudomonadati</taxon>
        <taxon>Pseudomonadota</taxon>
        <taxon>Betaproteobacteria</taxon>
        <taxon>Burkholderiales</taxon>
        <taxon>Burkholderiaceae</taxon>
        <taxon>Pandoraea</taxon>
    </lineage>
</organism>
<accession>A0A5E4V5L1</accession>
<reference evidence="2 3" key="1">
    <citation type="submission" date="2019-08" db="EMBL/GenBank/DDBJ databases">
        <authorList>
            <person name="Peeters C."/>
        </authorList>
    </citation>
    <scope>NUCLEOTIDE SEQUENCE [LARGE SCALE GENOMIC DNA]</scope>
    <source>
        <strain evidence="2 3">LMG 30175</strain>
    </source>
</reference>
<dbReference type="RefSeq" id="WP_224788722.1">
    <property type="nucleotide sequence ID" value="NZ_CABPRZ010000008.1"/>
</dbReference>
<dbReference type="AlphaFoldDB" id="A0A5E4V5L1"/>
<keyword evidence="3" id="KW-1185">Reference proteome</keyword>
<keyword evidence="1" id="KW-0732">Signal</keyword>